<dbReference type="KEGG" id="hir:HETIRDRAFT_418110"/>
<dbReference type="RefSeq" id="XP_009546716.1">
    <property type="nucleotide sequence ID" value="XM_009548421.1"/>
</dbReference>
<dbReference type="HOGENOM" id="CLU_2346958_0_0_1"/>
<evidence type="ECO:0000313" key="1">
    <source>
        <dbReference type="EMBL" id="ETW82161.1"/>
    </source>
</evidence>
<sequence length="97" mass="11118">MEIRLHLVSFGDLRERTVARSVARPISSWAREYCHKLLLGSNTDGEQSKAECRVVRECLQATMNYRVAKTCFCFLTTIAQVLSKYDEIFEQAQPNTS</sequence>
<name>W4KAQ0_HETIT</name>
<dbReference type="InParanoid" id="W4KAQ0"/>
<dbReference type="EMBL" id="KI925458">
    <property type="protein sequence ID" value="ETW82161.1"/>
    <property type="molecule type" value="Genomic_DNA"/>
</dbReference>
<dbReference type="AlphaFoldDB" id="W4KAQ0"/>
<accession>W4KAQ0</accession>
<gene>
    <name evidence="1" type="ORF">HETIRDRAFT_418110</name>
</gene>
<organism evidence="1 2">
    <name type="scientific">Heterobasidion irregulare (strain TC 32-1)</name>
    <dbReference type="NCBI Taxonomy" id="747525"/>
    <lineage>
        <taxon>Eukaryota</taxon>
        <taxon>Fungi</taxon>
        <taxon>Dikarya</taxon>
        <taxon>Basidiomycota</taxon>
        <taxon>Agaricomycotina</taxon>
        <taxon>Agaricomycetes</taxon>
        <taxon>Russulales</taxon>
        <taxon>Bondarzewiaceae</taxon>
        <taxon>Heterobasidion</taxon>
        <taxon>Heterobasidion annosum species complex</taxon>
    </lineage>
</organism>
<keyword evidence="2" id="KW-1185">Reference proteome</keyword>
<dbReference type="GeneID" id="20673449"/>
<proteinExistence type="predicted"/>
<reference evidence="1 2" key="1">
    <citation type="journal article" date="2012" name="New Phytol.">
        <title>Insight into trade-off between wood decay and parasitism from the genome of a fungal forest pathogen.</title>
        <authorList>
            <person name="Olson A."/>
            <person name="Aerts A."/>
            <person name="Asiegbu F."/>
            <person name="Belbahri L."/>
            <person name="Bouzid O."/>
            <person name="Broberg A."/>
            <person name="Canback B."/>
            <person name="Coutinho P.M."/>
            <person name="Cullen D."/>
            <person name="Dalman K."/>
            <person name="Deflorio G."/>
            <person name="van Diepen L.T."/>
            <person name="Dunand C."/>
            <person name="Duplessis S."/>
            <person name="Durling M."/>
            <person name="Gonthier P."/>
            <person name="Grimwood J."/>
            <person name="Fossdal C.G."/>
            <person name="Hansson D."/>
            <person name="Henrissat B."/>
            <person name="Hietala A."/>
            <person name="Himmelstrand K."/>
            <person name="Hoffmeister D."/>
            <person name="Hogberg N."/>
            <person name="James T.Y."/>
            <person name="Karlsson M."/>
            <person name="Kohler A."/>
            <person name="Kues U."/>
            <person name="Lee Y.H."/>
            <person name="Lin Y.C."/>
            <person name="Lind M."/>
            <person name="Lindquist E."/>
            <person name="Lombard V."/>
            <person name="Lucas S."/>
            <person name="Lunden K."/>
            <person name="Morin E."/>
            <person name="Murat C."/>
            <person name="Park J."/>
            <person name="Raffaello T."/>
            <person name="Rouze P."/>
            <person name="Salamov A."/>
            <person name="Schmutz J."/>
            <person name="Solheim H."/>
            <person name="Stahlberg J."/>
            <person name="Velez H."/>
            <person name="de Vries R.P."/>
            <person name="Wiebenga A."/>
            <person name="Woodward S."/>
            <person name="Yakovlev I."/>
            <person name="Garbelotto M."/>
            <person name="Martin F."/>
            <person name="Grigoriev I.V."/>
            <person name="Stenlid J."/>
        </authorList>
    </citation>
    <scope>NUCLEOTIDE SEQUENCE [LARGE SCALE GENOMIC DNA]</scope>
    <source>
        <strain evidence="1 2">TC 32-1</strain>
    </source>
</reference>
<dbReference type="Proteomes" id="UP000030671">
    <property type="component" value="Unassembled WGS sequence"/>
</dbReference>
<protein>
    <submittedName>
        <fullName evidence="1">Uncharacterized protein</fullName>
    </submittedName>
</protein>
<evidence type="ECO:0000313" key="2">
    <source>
        <dbReference type="Proteomes" id="UP000030671"/>
    </source>
</evidence>